<evidence type="ECO:0000256" key="7">
    <source>
        <dbReference type="ARBA" id="ARBA00022722"/>
    </source>
</evidence>
<dbReference type="EMBL" id="JBBPFD010000016">
    <property type="protein sequence ID" value="KAK7893319.1"/>
    <property type="molecule type" value="Genomic_DNA"/>
</dbReference>
<protein>
    <recommendedName>
        <fullName evidence="5">Putative nuclease HARBI1</fullName>
    </recommendedName>
    <alternativeName>
        <fullName evidence="11">Harbinger transposase-derived nuclease</fullName>
    </alternativeName>
</protein>
<evidence type="ECO:0000313" key="15">
    <source>
        <dbReference type="EMBL" id="KAK7893319.1"/>
    </source>
</evidence>
<name>A0AAW0NCV5_9GOBI</name>
<keyword evidence="10" id="KW-0539">Nucleus</keyword>
<comment type="function">
    <text evidence="12">Transposase-derived protein that may have nuclease activity. Does not have transposase activity.</text>
</comment>
<evidence type="ECO:0000256" key="8">
    <source>
        <dbReference type="ARBA" id="ARBA00022723"/>
    </source>
</evidence>
<evidence type="ECO:0000256" key="13">
    <source>
        <dbReference type="SAM" id="MobiDB-lite"/>
    </source>
</evidence>
<keyword evidence="16" id="KW-1185">Reference proteome</keyword>
<dbReference type="PRINTS" id="PR02086">
    <property type="entry name" value="PUTNUCHARBI1"/>
</dbReference>
<keyword evidence="7" id="KW-0540">Nuclease</keyword>
<reference evidence="16" key="1">
    <citation type="submission" date="2024-04" db="EMBL/GenBank/DDBJ databases">
        <title>Salinicola lusitanus LLJ914,a marine bacterium isolated from the Okinawa Trough.</title>
        <authorList>
            <person name="Li J."/>
        </authorList>
    </citation>
    <scope>NUCLEOTIDE SEQUENCE [LARGE SCALE GENOMIC DNA]</scope>
</reference>
<evidence type="ECO:0000256" key="3">
    <source>
        <dbReference type="ARBA" id="ARBA00004496"/>
    </source>
</evidence>
<dbReference type="InterPro" id="IPR045249">
    <property type="entry name" value="HARBI1-like"/>
</dbReference>
<dbReference type="PANTHER" id="PTHR22930:SF253">
    <property type="entry name" value="NUCLEASE HARBI1-RELATED"/>
    <property type="match status" value="1"/>
</dbReference>
<evidence type="ECO:0000256" key="5">
    <source>
        <dbReference type="ARBA" id="ARBA00015519"/>
    </source>
</evidence>
<comment type="subcellular location">
    <subcellularLocation>
        <location evidence="3">Cytoplasm</location>
    </subcellularLocation>
    <subcellularLocation>
        <location evidence="2">Nucleus</location>
    </subcellularLocation>
</comment>
<accession>A0AAW0NCV5</accession>
<dbReference type="GO" id="GO:0005737">
    <property type="term" value="C:cytoplasm"/>
    <property type="evidence" value="ECO:0007669"/>
    <property type="project" value="UniProtKB-SubCell"/>
</dbReference>
<evidence type="ECO:0000256" key="6">
    <source>
        <dbReference type="ARBA" id="ARBA00022490"/>
    </source>
</evidence>
<evidence type="ECO:0000256" key="1">
    <source>
        <dbReference type="ARBA" id="ARBA00001968"/>
    </source>
</evidence>
<comment type="similarity">
    <text evidence="4">Belongs to the HARBI1 family.</text>
</comment>
<dbReference type="GO" id="GO:0004518">
    <property type="term" value="F:nuclease activity"/>
    <property type="evidence" value="ECO:0007669"/>
    <property type="project" value="UniProtKB-KW"/>
</dbReference>
<evidence type="ECO:0000259" key="14">
    <source>
        <dbReference type="Pfam" id="PF13359"/>
    </source>
</evidence>
<dbReference type="Pfam" id="PF13359">
    <property type="entry name" value="DDE_Tnp_4"/>
    <property type="match status" value="1"/>
</dbReference>
<gene>
    <name evidence="15" type="ORF">WMY93_022471</name>
</gene>
<keyword evidence="9" id="KW-0378">Hydrolase</keyword>
<dbReference type="GO" id="GO:0016787">
    <property type="term" value="F:hydrolase activity"/>
    <property type="evidence" value="ECO:0007669"/>
    <property type="project" value="UniProtKB-KW"/>
</dbReference>
<comment type="cofactor">
    <cofactor evidence="1">
        <name>a divalent metal cation</name>
        <dbReference type="ChEBI" id="CHEBI:60240"/>
    </cofactor>
</comment>
<dbReference type="Proteomes" id="UP001460270">
    <property type="component" value="Unassembled WGS sequence"/>
</dbReference>
<feature type="region of interest" description="Disordered" evidence="13">
    <location>
        <begin position="214"/>
        <end position="237"/>
    </location>
</feature>
<evidence type="ECO:0000256" key="9">
    <source>
        <dbReference type="ARBA" id="ARBA00022801"/>
    </source>
</evidence>
<dbReference type="GO" id="GO:0046872">
    <property type="term" value="F:metal ion binding"/>
    <property type="evidence" value="ECO:0007669"/>
    <property type="project" value="UniProtKB-KW"/>
</dbReference>
<dbReference type="InterPro" id="IPR027806">
    <property type="entry name" value="HARBI1_dom"/>
</dbReference>
<evidence type="ECO:0000256" key="4">
    <source>
        <dbReference type="ARBA" id="ARBA00006958"/>
    </source>
</evidence>
<proteinExistence type="inferred from homology"/>
<evidence type="ECO:0000256" key="10">
    <source>
        <dbReference type="ARBA" id="ARBA00023242"/>
    </source>
</evidence>
<dbReference type="InterPro" id="IPR026103">
    <property type="entry name" value="HARBI1_animal"/>
</dbReference>
<keyword evidence="6" id="KW-0963">Cytoplasm</keyword>
<comment type="caution">
    <text evidence="15">The sequence shown here is derived from an EMBL/GenBank/DDBJ whole genome shotgun (WGS) entry which is preliminary data.</text>
</comment>
<evidence type="ECO:0000313" key="16">
    <source>
        <dbReference type="Proteomes" id="UP001460270"/>
    </source>
</evidence>
<feature type="domain" description="DDE Tnp4" evidence="14">
    <location>
        <begin position="55"/>
        <end position="202"/>
    </location>
</feature>
<evidence type="ECO:0000256" key="2">
    <source>
        <dbReference type="ARBA" id="ARBA00004123"/>
    </source>
</evidence>
<sequence length="250" mass="28772">MAISIAVLDCDLLLHGRGQKTMDRFDLDSVSDNFLITNFGFPKTFILYLVELLREVAIKAPNSEDQSFVNKKGFHSVGVQLVCDSRGLLLSAETHWPGALRDYDVLQRSALYKNMEDLEHDCWLLGDGRYPLRKWLMTPLDYPECPADFRYNLSHSTTHEIVDRTFRAIQTRFKCLDSSKGYLQYSPDRSASIILACCVLHNASLQSGLDAWTLERTDPREPPERVEESPEERDHEAYDVRKDIILKHFT</sequence>
<evidence type="ECO:0000256" key="11">
    <source>
        <dbReference type="ARBA" id="ARBA00030126"/>
    </source>
</evidence>
<dbReference type="AlphaFoldDB" id="A0AAW0NCV5"/>
<keyword evidence="8" id="KW-0479">Metal-binding</keyword>
<dbReference type="PANTHER" id="PTHR22930">
    <property type="match status" value="1"/>
</dbReference>
<evidence type="ECO:0000256" key="12">
    <source>
        <dbReference type="ARBA" id="ARBA00045850"/>
    </source>
</evidence>
<dbReference type="GO" id="GO:0005634">
    <property type="term" value="C:nucleus"/>
    <property type="evidence" value="ECO:0007669"/>
    <property type="project" value="UniProtKB-SubCell"/>
</dbReference>
<organism evidence="15 16">
    <name type="scientific">Mugilogobius chulae</name>
    <name type="common">yellowstripe goby</name>
    <dbReference type="NCBI Taxonomy" id="88201"/>
    <lineage>
        <taxon>Eukaryota</taxon>
        <taxon>Metazoa</taxon>
        <taxon>Chordata</taxon>
        <taxon>Craniata</taxon>
        <taxon>Vertebrata</taxon>
        <taxon>Euteleostomi</taxon>
        <taxon>Actinopterygii</taxon>
        <taxon>Neopterygii</taxon>
        <taxon>Teleostei</taxon>
        <taxon>Neoteleostei</taxon>
        <taxon>Acanthomorphata</taxon>
        <taxon>Gobiaria</taxon>
        <taxon>Gobiiformes</taxon>
        <taxon>Gobioidei</taxon>
        <taxon>Gobiidae</taxon>
        <taxon>Gobionellinae</taxon>
        <taxon>Mugilogobius</taxon>
    </lineage>
</organism>